<dbReference type="InterPro" id="IPR028082">
    <property type="entry name" value="Peripla_BP_I"/>
</dbReference>
<dbReference type="GO" id="GO:0030313">
    <property type="term" value="C:cell envelope"/>
    <property type="evidence" value="ECO:0007669"/>
    <property type="project" value="UniProtKB-SubCell"/>
</dbReference>
<evidence type="ECO:0000256" key="3">
    <source>
        <dbReference type="ARBA" id="ARBA00022729"/>
    </source>
</evidence>
<dbReference type="PANTHER" id="PTHR46847:SF1">
    <property type="entry name" value="D-ALLOSE-BINDING PERIPLASMIC PROTEIN-RELATED"/>
    <property type="match status" value="1"/>
</dbReference>
<dbReference type="GO" id="GO:0030246">
    <property type="term" value="F:carbohydrate binding"/>
    <property type="evidence" value="ECO:0007669"/>
    <property type="project" value="UniProtKB-ARBA"/>
</dbReference>
<dbReference type="Gene3D" id="3.40.50.2300">
    <property type="match status" value="2"/>
</dbReference>
<dbReference type="PROSITE" id="PS51257">
    <property type="entry name" value="PROKAR_LIPOPROTEIN"/>
    <property type="match status" value="1"/>
</dbReference>
<reference evidence="5" key="1">
    <citation type="submission" date="2021-04" db="EMBL/GenBank/DDBJ databases">
        <title>Genome seq and assembly of Streptomyces sp. RG38.</title>
        <authorList>
            <person name="Chhetri G."/>
        </authorList>
    </citation>
    <scope>NUCLEOTIDE SEQUENCE</scope>
    <source>
        <strain evidence="5">RG38</strain>
    </source>
</reference>
<dbReference type="InterPro" id="IPR025997">
    <property type="entry name" value="SBP_2_dom"/>
</dbReference>
<name>A0A940XBA9_9ACTN</name>
<comment type="subcellular location">
    <subcellularLocation>
        <location evidence="1">Cell envelope</location>
    </subcellularLocation>
</comment>
<dbReference type="Pfam" id="PF13407">
    <property type="entry name" value="Peripla_BP_4"/>
    <property type="match status" value="1"/>
</dbReference>
<comment type="similarity">
    <text evidence="2">Belongs to the bacterial solute-binding protein 2 family.</text>
</comment>
<evidence type="ECO:0000256" key="1">
    <source>
        <dbReference type="ARBA" id="ARBA00004196"/>
    </source>
</evidence>
<evidence type="ECO:0000256" key="2">
    <source>
        <dbReference type="ARBA" id="ARBA00007639"/>
    </source>
</evidence>
<dbReference type="AlphaFoldDB" id="A0A940XBA9"/>
<dbReference type="RefSeq" id="WP_210867651.1">
    <property type="nucleotide sequence ID" value="NZ_JAGPNL010000001.1"/>
</dbReference>
<dbReference type="EMBL" id="JAGPNL010000001">
    <property type="protein sequence ID" value="MBQ0824926.1"/>
    <property type="molecule type" value="Genomic_DNA"/>
</dbReference>
<evidence type="ECO:0000313" key="5">
    <source>
        <dbReference type="EMBL" id="MBQ0824926.1"/>
    </source>
</evidence>
<feature type="domain" description="Periplasmic binding protein" evidence="4">
    <location>
        <begin position="52"/>
        <end position="292"/>
    </location>
</feature>
<evidence type="ECO:0000313" key="6">
    <source>
        <dbReference type="Proteomes" id="UP000677875"/>
    </source>
</evidence>
<accession>A0A940XBA9</accession>
<keyword evidence="3" id="KW-0732">Signal</keyword>
<protein>
    <submittedName>
        <fullName evidence="5">Sugar ABC transporter substrate-binding protein</fullName>
    </submittedName>
</protein>
<dbReference type="CDD" id="cd01536">
    <property type="entry name" value="PBP1_ABC_sugar_binding-like"/>
    <property type="match status" value="1"/>
</dbReference>
<comment type="caution">
    <text evidence="5">The sequence shown here is derived from an EMBL/GenBank/DDBJ whole genome shotgun (WGS) entry which is preliminary data.</text>
</comment>
<evidence type="ECO:0000259" key="4">
    <source>
        <dbReference type="Pfam" id="PF13407"/>
    </source>
</evidence>
<sequence>MSLPVRPRRAAQALILGIGLVLCGCGADTAGSGSGKSGPLTLGFVNGGASQFHTCLQRSVELTAKNNFAKLVSANSEQDAAKELANIEDMIERKVDAIILQTVSTDALKKDIEKAKDAGIPVFLTSVSADPDDILGAVVVDLEQVGRLDAQWIADDAAGRRAEVGIVAGAPGAASDLLVGGFTKALPANAEVVAHQPGMFDAAKAAKVAAAMATAHPGLDYAFVANEQMAFAAREAFDAAGADKVKIVTVNGTDEALAALKDGRFSATVSNSAGNTGELAVQNAIALLRGRKAAKIDHTPIRLVTKGNADMAPLYCPNGL</sequence>
<dbReference type="Proteomes" id="UP000677875">
    <property type="component" value="Unassembled WGS sequence"/>
</dbReference>
<proteinExistence type="inferred from homology"/>
<dbReference type="PANTHER" id="PTHR46847">
    <property type="entry name" value="D-ALLOSE-BINDING PERIPLASMIC PROTEIN-RELATED"/>
    <property type="match status" value="1"/>
</dbReference>
<gene>
    <name evidence="5" type="ORF">J5Y05_00125</name>
</gene>
<dbReference type="SUPFAM" id="SSF53822">
    <property type="entry name" value="Periplasmic binding protein-like I"/>
    <property type="match status" value="1"/>
</dbReference>
<keyword evidence="6" id="KW-1185">Reference proteome</keyword>
<organism evidence="5 6">
    <name type="scientific">Streptomyces tagetis</name>
    <dbReference type="NCBI Taxonomy" id="2820809"/>
    <lineage>
        <taxon>Bacteria</taxon>
        <taxon>Bacillati</taxon>
        <taxon>Actinomycetota</taxon>
        <taxon>Actinomycetes</taxon>
        <taxon>Kitasatosporales</taxon>
        <taxon>Streptomycetaceae</taxon>
        <taxon>Streptomyces</taxon>
    </lineage>
</organism>